<accession>A0ABN3WPH4</accession>
<dbReference type="Gene3D" id="2.40.340.10">
    <property type="entry name" value="MoeA, C-terminal, domain IV"/>
    <property type="match status" value="1"/>
</dbReference>
<comment type="cofactor">
    <cofactor evidence="7">
        <name>Mg(2+)</name>
        <dbReference type="ChEBI" id="CHEBI:18420"/>
    </cofactor>
</comment>
<evidence type="ECO:0000256" key="4">
    <source>
        <dbReference type="ARBA" id="ARBA00022505"/>
    </source>
</evidence>
<dbReference type="InterPro" id="IPR036135">
    <property type="entry name" value="MoeA_linker/N_sf"/>
</dbReference>
<dbReference type="Pfam" id="PF00994">
    <property type="entry name" value="MoCF_biosynth"/>
    <property type="match status" value="1"/>
</dbReference>
<evidence type="ECO:0000256" key="6">
    <source>
        <dbReference type="ARBA" id="ARBA00047317"/>
    </source>
</evidence>
<dbReference type="InterPro" id="IPR036425">
    <property type="entry name" value="MoaB/Mog-like_dom_sf"/>
</dbReference>
<evidence type="ECO:0000313" key="9">
    <source>
        <dbReference type="EMBL" id="GAA2922145.1"/>
    </source>
</evidence>
<dbReference type="SMART" id="SM00852">
    <property type="entry name" value="MoCF_biosynth"/>
    <property type="match status" value="1"/>
</dbReference>
<protein>
    <recommendedName>
        <fullName evidence="7">Molybdopterin molybdenumtransferase</fullName>
        <ecNumber evidence="7">2.10.1.1</ecNumber>
    </recommendedName>
</protein>
<dbReference type="SUPFAM" id="SSF53218">
    <property type="entry name" value="Molybdenum cofactor biosynthesis proteins"/>
    <property type="match status" value="1"/>
</dbReference>
<dbReference type="Gene3D" id="2.170.190.11">
    <property type="entry name" value="Molybdopterin biosynthesis moea protein, domain 3"/>
    <property type="match status" value="1"/>
</dbReference>
<dbReference type="EC" id="2.10.1.1" evidence="7"/>
<evidence type="ECO:0000256" key="5">
    <source>
        <dbReference type="ARBA" id="ARBA00023150"/>
    </source>
</evidence>
<comment type="pathway">
    <text evidence="2 7">Cofactor biosynthesis; molybdopterin biosynthesis.</text>
</comment>
<keyword evidence="4 7" id="KW-0500">Molybdenum</keyword>
<dbReference type="EMBL" id="BAAAVA010000020">
    <property type="protein sequence ID" value="GAA2922145.1"/>
    <property type="molecule type" value="Genomic_DNA"/>
</dbReference>
<dbReference type="InterPro" id="IPR005111">
    <property type="entry name" value="MoeA_C_domain_IV"/>
</dbReference>
<reference evidence="9 10" key="1">
    <citation type="journal article" date="2019" name="Int. J. Syst. Evol. Microbiol.">
        <title>The Global Catalogue of Microorganisms (GCM) 10K type strain sequencing project: providing services to taxonomists for standard genome sequencing and annotation.</title>
        <authorList>
            <consortium name="The Broad Institute Genomics Platform"/>
            <consortium name="The Broad Institute Genome Sequencing Center for Infectious Disease"/>
            <person name="Wu L."/>
            <person name="Ma J."/>
        </authorList>
    </citation>
    <scope>NUCLEOTIDE SEQUENCE [LARGE SCALE GENOMIC DNA]</scope>
    <source>
        <strain evidence="9 10">JCM 9650</strain>
    </source>
</reference>
<dbReference type="InterPro" id="IPR005110">
    <property type="entry name" value="MoeA_linker/N"/>
</dbReference>
<organism evidence="9 10">
    <name type="scientific">Streptomyces erythrogriseus</name>
    <dbReference type="NCBI Taxonomy" id="284027"/>
    <lineage>
        <taxon>Bacteria</taxon>
        <taxon>Bacillati</taxon>
        <taxon>Actinomycetota</taxon>
        <taxon>Actinomycetes</taxon>
        <taxon>Kitasatosporales</taxon>
        <taxon>Streptomycetaceae</taxon>
        <taxon>Streptomyces</taxon>
        <taxon>Streptomyces griseoincarnatus group</taxon>
    </lineage>
</organism>
<gene>
    <name evidence="9" type="ORF">GCM10010478_23180</name>
</gene>
<dbReference type="SUPFAM" id="SSF63867">
    <property type="entry name" value="MoeA C-terminal domain-like"/>
    <property type="match status" value="1"/>
</dbReference>
<evidence type="ECO:0000256" key="3">
    <source>
        <dbReference type="ARBA" id="ARBA00010763"/>
    </source>
</evidence>
<evidence type="ECO:0000256" key="2">
    <source>
        <dbReference type="ARBA" id="ARBA00005046"/>
    </source>
</evidence>
<evidence type="ECO:0000259" key="8">
    <source>
        <dbReference type="SMART" id="SM00852"/>
    </source>
</evidence>
<dbReference type="InterPro" id="IPR036688">
    <property type="entry name" value="MoeA_C_domain_IV_sf"/>
</dbReference>
<comment type="caution">
    <text evidence="9">The sequence shown here is derived from an EMBL/GenBank/DDBJ whole genome shotgun (WGS) entry which is preliminary data.</text>
</comment>
<keyword evidence="10" id="KW-1185">Reference proteome</keyword>
<feature type="domain" description="MoaB/Mog" evidence="8">
    <location>
        <begin position="211"/>
        <end position="357"/>
    </location>
</feature>
<comment type="function">
    <text evidence="1 7">Catalyzes the insertion of molybdate into adenylated molybdopterin with the concomitant release of AMP.</text>
</comment>
<comment type="similarity">
    <text evidence="3 7">Belongs to the MoeA family.</text>
</comment>
<comment type="catalytic activity">
    <reaction evidence="6">
        <text>adenylyl-molybdopterin + molybdate = Mo-molybdopterin + AMP + H(+)</text>
        <dbReference type="Rhea" id="RHEA:35047"/>
        <dbReference type="ChEBI" id="CHEBI:15378"/>
        <dbReference type="ChEBI" id="CHEBI:36264"/>
        <dbReference type="ChEBI" id="CHEBI:62727"/>
        <dbReference type="ChEBI" id="CHEBI:71302"/>
        <dbReference type="ChEBI" id="CHEBI:456215"/>
        <dbReference type="EC" id="2.10.1.1"/>
    </reaction>
</comment>
<dbReference type="RefSeq" id="WP_086703362.1">
    <property type="nucleotide sequence ID" value="NZ_BAAAVA010000020.1"/>
</dbReference>
<dbReference type="NCBIfam" id="TIGR00177">
    <property type="entry name" value="molyb_syn"/>
    <property type="match status" value="1"/>
</dbReference>
<dbReference type="SUPFAM" id="SSF63882">
    <property type="entry name" value="MoeA N-terminal region -like"/>
    <property type="match status" value="1"/>
</dbReference>
<dbReference type="PANTHER" id="PTHR10192">
    <property type="entry name" value="MOLYBDOPTERIN BIOSYNTHESIS PROTEIN"/>
    <property type="match status" value="1"/>
</dbReference>
<keyword evidence="5 7" id="KW-0501">Molybdenum cofactor biosynthesis</keyword>
<evidence type="ECO:0000313" key="10">
    <source>
        <dbReference type="Proteomes" id="UP001501423"/>
    </source>
</evidence>
<proteinExistence type="inferred from homology"/>
<keyword evidence="7" id="KW-0479">Metal-binding</keyword>
<evidence type="ECO:0000256" key="1">
    <source>
        <dbReference type="ARBA" id="ARBA00002901"/>
    </source>
</evidence>
<evidence type="ECO:0000256" key="7">
    <source>
        <dbReference type="RuleBase" id="RU365090"/>
    </source>
</evidence>
<sequence>MSSAAPRTAEPDRLWSVDEHLDDILATVRPLDPIELHLLDAQGCVLVEDITVPVSLPPFDNSSMDGYAVRVADIAGASEEYPASLEVVGDVAAGVADPVHVGPGQAARIMTGAPLPPGAETVVPVEWTDGGLGEGPAAGMRARSLAPDGATGQVAVYRPAPARAHVRAQGSDVRAGDRVLKAGTVLGPPQISLLAAVGRGTVRVRPRPRVVVLSTGSELVQPDEPLRPGQIYDSNSFALTAAARDAGAIAYRVGAVADDAETLRDTIEDQLVRADLMVTSGGVSVGAYDVVKEALAHAGDEDEPGSGVEFRRLAMQPGKPQGFGSIGPDHTPLLALPGNPVSSYVSFELFVRPAIRTLMGLQDVHRPRVRAELRAEKALTSPKGRRQFLRGRYADGVVTPVGGAGSHLVAALAQANALVVVPEDVEDVAPGTEVEVVLLG</sequence>
<dbReference type="Pfam" id="PF03453">
    <property type="entry name" value="MoeA_N"/>
    <property type="match status" value="1"/>
</dbReference>
<dbReference type="Pfam" id="PF03454">
    <property type="entry name" value="MoeA_C"/>
    <property type="match status" value="1"/>
</dbReference>
<name>A0ABN3WPH4_9ACTN</name>
<keyword evidence="7" id="KW-0460">Magnesium</keyword>
<dbReference type="CDD" id="cd00887">
    <property type="entry name" value="MoeA"/>
    <property type="match status" value="1"/>
</dbReference>
<dbReference type="Proteomes" id="UP001501423">
    <property type="component" value="Unassembled WGS sequence"/>
</dbReference>
<dbReference type="NCBIfam" id="NF045515">
    <property type="entry name" value="Glp_gephyrin"/>
    <property type="match status" value="1"/>
</dbReference>
<dbReference type="Gene3D" id="3.40.980.10">
    <property type="entry name" value="MoaB/Mog-like domain"/>
    <property type="match status" value="1"/>
</dbReference>
<keyword evidence="7" id="KW-0808">Transferase</keyword>
<dbReference type="InterPro" id="IPR001453">
    <property type="entry name" value="MoaB/Mog_dom"/>
</dbReference>
<dbReference type="InterPro" id="IPR038987">
    <property type="entry name" value="MoeA-like"/>
</dbReference>
<dbReference type="Gene3D" id="3.90.105.10">
    <property type="entry name" value="Molybdopterin biosynthesis moea protein, domain 2"/>
    <property type="match status" value="1"/>
</dbReference>
<dbReference type="PANTHER" id="PTHR10192:SF5">
    <property type="entry name" value="GEPHYRIN"/>
    <property type="match status" value="1"/>
</dbReference>